<feature type="transmembrane region" description="Helical" evidence="5">
    <location>
        <begin position="122"/>
        <end position="142"/>
    </location>
</feature>
<evidence type="ECO:0000256" key="3">
    <source>
        <dbReference type="ARBA" id="ARBA00022989"/>
    </source>
</evidence>
<dbReference type="InterPro" id="IPR007016">
    <property type="entry name" value="O-antigen_ligase-rel_domated"/>
</dbReference>
<feature type="transmembrane region" description="Helical" evidence="5">
    <location>
        <begin position="242"/>
        <end position="258"/>
    </location>
</feature>
<dbReference type="Proteomes" id="UP001499988">
    <property type="component" value="Unassembled WGS sequence"/>
</dbReference>
<evidence type="ECO:0000256" key="1">
    <source>
        <dbReference type="ARBA" id="ARBA00004141"/>
    </source>
</evidence>
<keyword evidence="8" id="KW-1185">Reference proteome</keyword>
<evidence type="ECO:0000256" key="2">
    <source>
        <dbReference type="ARBA" id="ARBA00022692"/>
    </source>
</evidence>
<feature type="transmembrane region" description="Helical" evidence="5">
    <location>
        <begin position="403"/>
        <end position="421"/>
    </location>
</feature>
<name>A0ABP9EZ56_9GAMM</name>
<feature type="domain" description="O-antigen ligase-related" evidence="6">
    <location>
        <begin position="227"/>
        <end position="369"/>
    </location>
</feature>
<feature type="transmembrane region" description="Helical" evidence="5">
    <location>
        <begin position="99"/>
        <end position="117"/>
    </location>
</feature>
<proteinExistence type="predicted"/>
<evidence type="ECO:0000313" key="8">
    <source>
        <dbReference type="Proteomes" id="UP001499988"/>
    </source>
</evidence>
<dbReference type="Pfam" id="PF04932">
    <property type="entry name" value="Wzy_C"/>
    <property type="match status" value="1"/>
</dbReference>
<feature type="transmembrane region" description="Helical" evidence="5">
    <location>
        <begin position="354"/>
        <end position="373"/>
    </location>
</feature>
<accession>A0ABP9EZ56</accession>
<feature type="transmembrane region" description="Helical" evidence="5">
    <location>
        <begin position="191"/>
        <end position="208"/>
    </location>
</feature>
<feature type="transmembrane region" description="Helical" evidence="5">
    <location>
        <begin position="380"/>
        <end position="397"/>
    </location>
</feature>
<sequence>MRAQVPEALPGQWVVAVWFALFWFLSVALVKWEFGLPLRTLVLVAGLGWLMFSYRIELQWCVRHNPFFPALCGFGLLGTLTSAWSGVSLPLTGLMLVKWAIQPGLILLFTMLSCRVLGAHRVLLLVLSGVVISAVVAILQGLDVQAAWDLKYKLEQLQGLDRSLVISAEQSSEFGRFSDRFRARGLSYSPIHLGYQVTLVFALLYYAWQTRRRALWPLSPPVTFALVGVLLAAVVFSGTRSSLFGLLLIIPVHMLLFSRYRFASLLLVATGLLLAPALFYTLSELFQLRIFSTSDSSFAARLPLTLLGLKLVMVNPLGYGWLVEASDLAQQFWHTLYQLDNAEVVVHRGIHNHAVKLLFVYGVPGLVLMLWLLRRMAQQYGGALLVGLSAYFFHALFHNDGIFLGGNYIWLFLGLVHYHWLSHGGVHGR</sequence>
<evidence type="ECO:0000256" key="5">
    <source>
        <dbReference type="SAM" id="Phobius"/>
    </source>
</evidence>
<dbReference type="RefSeq" id="WP_345335739.1">
    <property type="nucleotide sequence ID" value="NZ_BAABJZ010000084.1"/>
</dbReference>
<reference evidence="8" key="1">
    <citation type="journal article" date="2019" name="Int. J. Syst. Evol. Microbiol.">
        <title>The Global Catalogue of Microorganisms (GCM) 10K type strain sequencing project: providing services to taxonomists for standard genome sequencing and annotation.</title>
        <authorList>
            <consortium name="The Broad Institute Genomics Platform"/>
            <consortium name="The Broad Institute Genome Sequencing Center for Infectious Disease"/>
            <person name="Wu L."/>
            <person name="Ma J."/>
        </authorList>
    </citation>
    <scope>NUCLEOTIDE SEQUENCE [LARGE SCALE GENOMIC DNA]</scope>
    <source>
        <strain evidence="8">JCM 18401</strain>
    </source>
</reference>
<protein>
    <recommendedName>
        <fullName evidence="6">O-antigen ligase-related domain-containing protein</fullName>
    </recommendedName>
</protein>
<feature type="transmembrane region" description="Helical" evidence="5">
    <location>
        <begin position="265"/>
        <end position="282"/>
    </location>
</feature>
<dbReference type="EMBL" id="BAABJZ010000084">
    <property type="protein sequence ID" value="GAA4890770.1"/>
    <property type="molecule type" value="Genomic_DNA"/>
</dbReference>
<feature type="transmembrane region" description="Helical" evidence="5">
    <location>
        <begin position="66"/>
        <end position="87"/>
    </location>
</feature>
<comment type="subcellular location">
    <subcellularLocation>
        <location evidence="1">Membrane</location>
        <topology evidence="1">Multi-pass membrane protein</topology>
    </subcellularLocation>
</comment>
<evidence type="ECO:0000256" key="4">
    <source>
        <dbReference type="ARBA" id="ARBA00023136"/>
    </source>
</evidence>
<feature type="transmembrane region" description="Helical" evidence="5">
    <location>
        <begin position="215"/>
        <end position="236"/>
    </location>
</feature>
<feature type="transmembrane region" description="Helical" evidence="5">
    <location>
        <begin position="36"/>
        <end position="54"/>
    </location>
</feature>
<keyword evidence="4 5" id="KW-0472">Membrane</keyword>
<keyword evidence="2 5" id="KW-0812">Transmembrane</keyword>
<gene>
    <name evidence="7" type="ORF">GCM10023333_25000</name>
</gene>
<evidence type="ECO:0000313" key="7">
    <source>
        <dbReference type="EMBL" id="GAA4890770.1"/>
    </source>
</evidence>
<comment type="caution">
    <text evidence="7">The sequence shown here is derived from an EMBL/GenBank/DDBJ whole genome shotgun (WGS) entry which is preliminary data.</text>
</comment>
<organism evidence="7 8">
    <name type="scientific">Ferrimonas pelagia</name>
    <dbReference type="NCBI Taxonomy" id="1177826"/>
    <lineage>
        <taxon>Bacteria</taxon>
        <taxon>Pseudomonadati</taxon>
        <taxon>Pseudomonadota</taxon>
        <taxon>Gammaproteobacteria</taxon>
        <taxon>Alteromonadales</taxon>
        <taxon>Ferrimonadaceae</taxon>
        <taxon>Ferrimonas</taxon>
    </lineage>
</organism>
<keyword evidence="3 5" id="KW-1133">Transmembrane helix</keyword>
<feature type="transmembrane region" description="Helical" evidence="5">
    <location>
        <begin position="12"/>
        <end position="30"/>
    </location>
</feature>
<evidence type="ECO:0000259" key="6">
    <source>
        <dbReference type="Pfam" id="PF04932"/>
    </source>
</evidence>